<dbReference type="SUPFAM" id="SSF53098">
    <property type="entry name" value="Ribonuclease H-like"/>
    <property type="match status" value="1"/>
</dbReference>
<dbReference type="PANTHER" id="PTHR35046">
    <property type="entry name" value="ZINC KNUCKLE (CCHC-TYPE) FAMILY PROTEIN"/>
    <property type="match status" value="1"/>
</dbReference>
<dbReference type="EMBL" id="SMMG02000002">
    <property type="protein sequence ID" value="KAA3483855.1"/>
    <property type="molecule type" value="Genomic_DNA"/>
</dbReference>
<keyword evidence="3" id="KW-1185">Reference proteome</keyword>
<reference evidence="3" key="1">
    <citation type="journal article" date="2019" name="Plant Biotechnol. J.">
        <title>Genome sequencing of the Australian wild diploid species Gossypium australe highlights disease resistance and delayed gland morphogenesis.</title>
        <authorList>
            <person name="Cai Y."/>
            <person name="Cai X."/>
            <person name="Wang Q."/>
            <person name="Wang P."/>
            <person name="Zhang Y."/>
            <person name="Cai C."/>
            <person name="Xu Y."/>
            <person name="Wang K."/>
            <person name="Zhou Z."/>
            <person name="Wang C."/>
            <person name="Geng S."/>
            <person name="Li B."/>
            <person name="Dong Q."/>
            <person name="Hou Y."/>
            <person name="Wang H."/>
            <person name="Ai P."/>
            <person name="Liu Z."/>
            <person name="Yi F."/>
            <person name="Sun M."/>
            <person name="An G."/>
            <person name="Cheng J."/>
            <person name="Zhang Y."/>
            <person name="Shi Q."/>
            <person name="Xie Y."/>
            <person name="Shi X."/>
            <person name="Chang Y."/>
            <person name="Huang F."/>
            <person name="Chen Y."/>
            <person name="Hong S."/>
            <person name="Mi L."/>
            <person name="Sun Q."/>
            <person name="Zhang L."/>
            <person name="Zhou B."/>
            <person name="Peng R."/>
            <person name="Zhang X."/>
            <person name="Liu F."/>
        </authorList>
    </citation>
    <scope>NUCLEOTIDE SEQUENCE [LARGE SCALE GENOMIC DNA]</scope>
    <source>
        <strain evidence="3">cv. PA1801</strain>
    </source>
</reference>
<dbReference type="Pfam" id="PF17921">
    <property type="entry name" value="Integrase_H2C2"/>
    <property type="match status" value="1"/>
</dbReference>
<dbReference type="AlphaFoldDB" id="A0A5B6WSF3"/>
<name>A0A5B6WSF3_9ROSI</name>
<evidence type="ECO:0000313" key="3">
    <source>
        <dbReference type="Proteomes" id="UP000325315"/>
    </source>
</evidence>
<dbReference type="InterPro" id="IPR012337">
    <property type="entry name" value="RNaseH-like_sf"/>
</dbReference>
<gene>
    <name evidence="2" type="ORF">EPI10_005990</name>
</gene>
<dbReference type="Gene3D" id="1.10.340.70">
    <property type="match status" value="1"/>
</dbReference>
<dbReference type="InterPro" id="IPR041588">
    <property type="entry name" value="Integrase_H2C2"/>
</dbReference>
<dbReference type="Proteomes" id="UP000325315">
    <property type="component" value="Unassembled WGS sequence"/>
</dbReference>
<dbReference type="InterPro" id="IPR036397">
    <property type="entry name" value="RNaseH_sf"/>
</dbReference>
<dbReference type="GO" id="GO:0003676">
    <property type="term" value="F:nucleic acid binding"/>
    <property type="evidence" value="ECO:0007669"/>
    <property type="project" value="InterPro"/>
</dbReference>
<protein>
    <submittedName>
        <fullName evidence="2">Integrase</fullName>
    </submittedName>
</protein>
<evidence type="ECO:0000259" key="1">
    <source>
        <dbReference type="Pfam" id="PF17921"/>
    </source>
</evidence>
<evidence type="ECO:0000313" key="2">
    <source>
        <dbReference type="EMBL" id="KAA3483855.1"/>
    </source>
</evidence>
<organism evidence="2 3">
    <name type="scientific">Gossypium australe</name>
    <dbReference type="NCBI Taxonomy" id="47621"/>
    <lineage>
        <taxon>Eukaryota</taxon>
        <taxon>Viridiplantae</taxon>
        <taxon>Streptophyta</taxon>
        <taxon>Embryophyta</taxon>
        <taxon>Tracheophyta</taxon>
        <taxon>Spermatophyta</taxon>
        <taxon>Magnoliopsida</taxon>
        <taxon>eudicotyledons</taxon>
        <taxon>Gunneridae</taxon>
        <taxon>Pentapetalae</taxon>
        <taxon>rosids</taxon>
        <taxon>malvids</taxon>
        <taxon>Malvales</taxon>
        <taxon>Malvaceae</taxon>
        <taxon>Malvoideae</taxon>
        <taxon>Gossypium</taxon>
    </lineage>
</organism>
<comment type="caution">
    <text evidence="2">The sequence shown here is derived from an EMBL/GenBank/DDBJ whole genome shotgun (WGS) entry which is preliminary data.</text>
</comment>
<dbReference type="Gene3D" id="3.30.420.10">
    <property type="entry name" value="Ribonuclease H-like superfamily/Ribonuclease H"/>
    <property type="match status" value="1"/>
</dbReference>
<dbReference type="PANTHER" id="PTHR35046:SF26">
    <property type="entry name" value="RNA-DIRECTED DNA POLYMERASE"/>
    <property type="match status" value="1"/>
</dbReference>
<dbReference type="OrthoDB" id="1938712at2759"/>
<sequence>MHEAHSGCLSVYLGSTKMYNDLKQLYWWLGMERDISKFVSRCLVCHQVKAEHQVPSRLLQPSYDRFRIRFTVVYEEERCYLGCSYLLDKLAELYIFEIVRLYEVLVSIILDRDPRFTSRFWKKLQEALGTRLNFSTSFHPQIDGQSERVI</sequence>
<proteinExistence type="predicted"/>
<accession>A0A5B6WSF3</accession>
<feature type="domain" description="Integrase zinc-binding" evidence="1">
    <location>
        <begin position="1"/>
        <end position="50"/>
    </location>
</feature>